<name>A0A6V8KXE4_9ACTN</name>
<evidence type="ECO:0000259" key="2">
    <source>
        <dbReference type="Pfam" id="PF06662"/>
    </source>
</evidence>
<feature type="signal peptide" evidence="1">
    <location>
        <begin position="1"/>
        <end position="17"/>
    </location>
</feature>
<evidence type="ECO:0000313" key="3">
    <source>
        <dbReference type="EMBL" id="GFJ88514.1"/>
    </source>
</evidence>
<organism evidence="3 4">
    <name type="scientific">Phytohabitans rumicis</name>
    <dbReference type="NCBI Taxonomy" id="1076125"/>
    <lineage>
        <taxon>Bacteria</taxon>
        <taxon>Bacillati</taxon>
        <taxon>Actinomycetota</taxon>
        <taxon>Actinomycetes</taxon>
        <taxon>Micromonosporales</taxon>
        <taxon>Micromonosporaceae</taxon>
    </lineage>
</organism>
<dbReference type="AlphaFoldDB" id="A0A6V8KXE4"/>
<dbReference type="Pfam" id="PF06662">
    <property type="entry name" value="C5-epim_C"/>
    <property type="match status" value="1"/>
</dbReference>
<feature type="domain" description="D-glucuronyl C5-epimerase C-terminal" evidence="2">
    <location>
        <begin position="185"/>
        <end position="361"/>
    </location>
</feature>
<keyword evidence="4" id="KW-1185">Reference proteome</keyword>
<dbReference type="SUPFAM" id="SSF48208">
    <property type="entry name" value="Six-hairpin glycosidases"/>
    <property type="match status" value="1"/>
</dbReference>
<dbReference type="Proteomes" id="UP000482960">
    <property type="component" value="Unassembled WGS sequence"/>
</dbReference>
<comment type="caution">
    <text evidence="3">The sequence shown here is derived from an EMBL/GenBank/DDBJ whole genome shotgun (WGS) entry which is preliminary data.</text>
</comment>
<evidence type="ECO:0000313" key="4">
    <source>
        <dbReference type="Proteomes" id="UP000482960"/>
    </source>
</evidence>
<reference evidence="3 4" key="1">
    <citation type="submission" date="2020-03" db="EMBL/GenBank/DDBJ databases">
        <title>Whole genome shotgun sequence of Phytohabitans rumicis NBRC 108638.</title>
        <authorList>
            <person name="Komaki H."/>
            <person name="Tamura T."/>
        </authorList>
    </citation>
    <scope>NUCLEOTIDE SEQUENCE [LARGE SCALE GENOMIC DNA]</scope>
    <source>
        <strain evidence="3 4">NBRC 108638</strain>
    </source>
</reference>
<dbReference type="EMBL" id="BLPG01000001">
    <property type="protein sequence ID" value="GFJ88514.1"/>
    <property type="molecule type" value="Genomic_DNA"/>
</dbReference>
<dbReference type="RefSeq" id="WP_173075881.1">
    <property type="nucleotide sequence ID" value="NZ_BAABJB010000015.1"/>
</dbReference>
<dbReference type="InterPro" id="IPR008928">
    <property type="entry name" value="6-hairpin_glycosidase_sf"/>
</dbReference>
<keyword evidence="1" id="KW-0732">Signal</keyword>
<accession>A0A6V8KXE4</accession>
<protein>
    <recommendedName>
        <fullName evidence="2">D-glucuronyl C5-epimerase C-terminal domain-containing protein</fullName>
    </recommendedName>
</protein>
<sequence>MYALSAAGVALVMAMTAAGPTVLHDRVAVASERVVAAPAPDAPIGDVDLTDVPMEGTALPPRADVAAAKARQRRVGAAATAAAAAPVTGFRTTGFTLRDVPAALLPYANEKITPRVDPGVHDATGVRMFVVNGQLYNHPVAQAQYGLINMNAYRLTKDRFYLDRAGLQAQRLIDTRVESAGAWWYPYDFDFAVHGDTAHLLTAPWYSDMAQGQALSLYVMLFEATGASAWKAAADATFLSLSLDVDPAQPWGSWVDSSGNLWLEEYPRLPAANSERVLNGHLFAAFGLFDYHRITAAPRAAELYDGALTTVLNTLPTGFRRPNWASLYSLFHRIPSRNYHQVHISELLAVQRQTWDLRFARFAETLRADYPAPRFDRTLRFAAGDHTFRTFDTSGRITGTRYASFGRATAAPASHRQRIEGRGIFLRVSAGPYQGWWVAESRPARYLVGPLVVLSYLPGRWLTILPGAHSFYRYDANSRPTGSRNTTFAAPSGAPFTASAIVDGRLAVRVSAGPYTGYWLPVTSKVQLDSDQR</sequence>
<proteinExistence type="predicted"/>
<gene>
    <name evidence="3" type="ORF">Prum_021560</name>
</gene>
<dbReference type="GO" id="GO:0005975">
    <property type="term" value="P:carbohydrate metabolic process"/>
    <property type="evidence" value="ECO:0007669"/>
    <property type="project" value="InterPro"/>
</dbReference>
<reference evidence="3 4" key="2">
    <citation type="submission" date="2020-03" db="EMBL/GenBank/DDBJ databases">
        <authorList>
            <person name="Ichikawa N."/>
            <person name="Kimura A."/>
            <person name="Kitahashi Y."/>
            <person name="Uohara A."/>
        </authorList>
    </citation>
    <scope>NUCLEOTIDE SEQUENCE [LARGE SCALE GENOMIC DNA]</scope>
    <source>
        <strain evidence="3 4">NBRC 108638</strain>
    </source>
</reference>
<evidence type="ECO:0000256" key="1">
    <source>
        <dbReference type="SAM" id="SignalP"/>
    </source>
</evidence>
<feature type="chain" id="PRO_5039194246" description="D-glucuronyl C5-epimerase C-terminal domain-containing protein" evidence="1">
    <location>
        <begin position="18"/>
        <end position="533"/>
    </location>
</feature>
<dbReference type="InterPro" id="IPR010598">
    <property type="entry name" value="C5-epim_C"/>
</dbReference>